<dbReference type="FunCoup" id="I2H8M7">
    <property type="interactions" value="683"/>
</dbReference>
<dbReference type="GO" id="GO:0004222">
    <property type="term" value="F:metalloendopeptidase activity"/>
    <property type="evidence" value="ECO:0007669"/>
    <property type="project" value="UniProtKB-EC"/>
</dbReference>
<dbReference type="GO" id="GO:0005759">
    <property type="term" value="C:mitochondrial matrix"/>
    <property type="evidence" value="ECO:0007669"/>
    <property type="project" value="UniProtKB-SubCell"/>
</dbReference>
<keyword evidence="11 13" id="KW-0482">Metalloprotease</keyword>
<sequence length="773" mass="88634">MRGSIALKKILNDSTSLYFQRFFKTSPVRNITRSNPLVSKDLKKQDLQKLFDDPKYFNSINNTGLNSNTSESTGNIISTGLFKNPFLTSPKGLKEFTHYSLLNASNILQQLKNDDTFNGLANYIIRLDQLSDTLCRVIDLCEFIRSCHPEKSFVQAAQECHEHMYAFMNTLNTDIALCDRLRTVLDNKEVLKRLTDEEIKVGKLLLEDFEKSGIQMSPEIRDRFISLSQDISLAGQDFLNNTSYTEKDYIKIKCDEFDKACDYPALKYKLSKDLSGKYYKIPTYGKIPYTALLKCKDEELRKKLWVAFHSCSNKQIERLTKIIKHRIELAKLLSKSSYSEYTLEGKMAKGPKEVNNFLNALLKSILPEVTKELEPISNKKCLSEGFSLETSEQSILNNIKPWDRDYYNPIQATSEGAYQMLIMEYFTLGNIIHGLSNLFNSIYGIRFEPGKIEDGETWSKDVRKLNVISEDEGLIGVIYCDLFEREGKSESPSHYTICCSREIYSEEHDLSTIQTGVNNKTGKNFQLPIVSLVCNFQVTNAKESRRICFLQHHEIETLFHEMGHAMHSMLGRTRFQTISGTRCVSDFVEIPSILMEFFANNPKVLIDISRHYDSGESIDIEVLNKYLENTKQFKACETYSQGKMALLDQRLHAENANSLDNIDVVEIYHNLEKELSVLPDTESNWCGRFGHLYGYGALYYCYLFDRAIATKIWESLFQNDPFSRKGGNIFKEQLLKWGGSKDPWKCVADVLGEPKLQFGGPEAMEYIGNSSKL</sequence>
<gene>
    <name evidence="15" type="primary">TBLA0I00710</name>
    <name evidence="15" type="ORF">TBLA_0I00710</name>
</gene>
<dbReference type="GO" id="GO:0050821">
    <property type="term" value="P:protein stabilization"/>
    <property type="evidence" value="ECO:0007669"/>
    <property type="project" value="EnsemblFungi"/>
</dbReference>
<dbReference type="InterPro" id="IPR001567">
    <property type="entry name" value="Pept_M3A_M3B_dom"/>
</dbReference>
<dbReference type="STRING" id="1071380.I2H8M7"/>
<dbReference type="InterPro" id="IPR033851">
    <property type="entry name" value="M3A_MIP"/>
</dbReference>
<dbReference type="Pfam" id="PF01432">
    <property type="entry name" value="Peptidase_M3"/>
    <property type="match status" value="1"/>
</dbReference>
<dbReference type="GO" id="GO:0006627">
    <property type="term" value="P:protein processing involved in protein targeting to mitochondrion"/>
    <property type="evidence" value="ECO:0007669"/>
    <property type="project" value="EnsemblFungi"/>
</dbReference>
<dbReference type="GO" id="GO:0006879">
    <property type="term" value="P:intracellular iron ion homeostasis"/>
    <property type="evidence" value="ECO:0007669"/>
    <property type="project" value="EnsemblFungi"/>
</dbReference>
<dbReference type="PANTHER" id="PTHR11804">
    <property type="entry name" value="PROTEASE M3 THIMET OLIGOPEPTIDASE-RELATED"/>
    <property type="match status" value="1"/>
</dbReference>
<dbReference type="EMBL" id="HE806324">
    <property type="protein sequence ID" value="CCH62729.1"/>
    <property type="molecule type" value="Genomic_DNA"/>
</dbReference>
<dbReference type="Gene3D" id="1.10.1370.10">
    <property type="entry name" value="Neurolysin, domain 3"/>
    <property type="match status" value="1"/>
</dbReference>
<evidence type="ECO:0000259" key="14">
    <source>
        <dbReference type="Pfam" id="PF01432"/>
    </source>
</evidence>
<dbReference type="RefSeq" id="XP_004182248.1">
    <property type="nucleotide sequence ID" value="XM_004182200.1"/>
</dbReference>
<comment type="similarity">
    <text evidence="3 13">Belongs to the peptidase M3 family.</text>
</comment>
<evidence type="ECO:0000256" key="4">
    <source>
        <dbReference type="ARBA" id="ARBA00012441"/>
    </source>
</evidence>
<keyword evidence="16" id="KW-1185">Reference proteome</keyword>
<dbReference type="CDD" id="cd06457">
    <property type="entry name" value="M3A_MIP"/>
    <property type="match status" value="1"/>
</dbReference>
<dbReference type="EC" id="3.4.24.59" evidence="4"/>
<keyword evidence="6 13" id="KW-0645">Protease</keyword>
<dbReference type="OMA" id="ALMFEYM"/>
<dbReference type="PANTHER" id="PTHR11804:SF79">
    <property type="entry name" value="MITOCHONDRIAL INTERMEDIATE PEPTIDASE"/>
    <property type="match status" value="1"/>
</dbReference>
<evidence type="ECO:0000313" key="16">
    <source>
        <dbReference type="Proteomes" id="UP000002866"/>
    </source>
</evidence>
<name>I2H8M7_HENB6</name>
<keyword evidence="12" id="KW-0496">Mitochondrion</keyword>
<evidence type="ECO:0000256" key="12">
    <source>
        <dbReference type="ARBA" id="ARBA00023128"/>
    </source>
</evidence>
<comment type="catalytic activity">
    <reaction evidence="1">
        <text>Release of an N-terminal octapeptide as second stage of processing of some proteins imported into the mitochondrion.</text>
        <dbReference type="EC" id="3.4.24.59"/>
    </reaction>
</comment>
<evidence type="ECO:0000313" key="15">
    <source>
        <dbReference type="EMBL" id="CCH62729.1"/>
    </source>
</evidence>
<keyword evidence="7 13" id="KW-0479">Metal-binding</keyword>
<proteinExistence type="inferred from homology"/>
<dbReference type="eggNOG" id="KOG2090">
    <property type="taxonomic scope" value="Eukaryota"/>
</dbReference>
<comment type="cofactor">
    <cofactor evidence="13">
        <name>Zn(2+)</name>
        <dbReference type="ChEBI" id="CHEBI:29105"/>
    </cofactor>
    <text evidence="13">Binds 1 zinc ion.</text>
</comment>
<dbReference type="GeneID" id="14497907"/>
<keyword evidence="9 13" id="KW-0862">Zinc</keyword>
<evidence type="ECO:0000256" key="11">
    <source>
        <dbReference type="ARBA" id="ARBA00023049"/>
    </source>
</evidence>
<protein>
    <recommendedName>
        <fullName evidence="5">Mitochondrial intermediate peptidase</fullName>
        <ecNumber evidence="4">3.4.24.59</ecNumber>
    </recommendedName>
</protein>
<keyword evidence="8 13" id="KW-0378">Hydrolase</keyword>
<evidence type="ECO:0000256" key="9">
    <source>
        <dbReference type="ARBA" id="ARBA00022833"/>
    </source>
</evidence>
<feature type="domain" description="Peptidase M3A/M3B catalytic" evidence="14">
    <location>
        <begin position="292"/>
        <end position="757"/>
    </location>
</feature>
<dbReference type="GO" id="GO:0006518">
    <property type="term" value="P:peptide metabolic process"/>
    <property type="evidence" value="ECO:0007669"/>
    <property type="project" value="TreeGrafter"/>
</dbReference>
<organism evidence="15 16">
    <name type="scientific">Henningerozyma blattae (strain ATCC 34711 / CBS 6284 / DSM 70876 / NBRC 10599 / NRRL Y-10934 / UCD 77-7)</name>
    <name type="common">Yeast</name>
    <name type="synonym">Tetrapisispora blattae</name>
    <dbReference type="NCBI Taxonomy" id="1071380"/>
    <lineage>
        <taxon>Eukaryota</taxon>
        <taxon>Fungi</taxon>
        <taxon>Dikarya</taxon>
        <taxon>Ascomycota</taxon>
        <taxon>Saccharomycotina</taxon>
        <taxon>Saccharomycetes</taxon>
        <taxon>Saccharomycetales</taxon>
        <taxon>Saccharomycetaceae</taxon>
        <taxon>Henningerozyma</taxon>
    </lineage>
</organism>
<dbReference type="KEGG" id="tbl:TBLA_0I00710"/>
<accession>I2H8M7</accession>
<dbReference type="InterPro" id="IPR024079">
    <property type="entry name" value="MetalloPept_cat_dom_sf"/>
</dbReference>
<keyword evidence="10" id="KW-0809">Transit peptide</keyword>
<reference evidence="15 16" key="1">
    <citation type="journal article" date="2011" name="Proc. Natl. Acad. Sci. U.S.A.">
        <title>Evolutionary erosion of yeast sex chromosomes by mating-type switching accidents.</title>
        <authorList>
            <person name="Gordon J.L."/>
            <person name="Armisen D."/>
            <person name="Proux-Wera E."/>
            <person name="Oheigeartaigh S.S."/>
            <person name="Byrne K.P."/>
            <person name="Wolfe K.H."/>
        </authorList>
    </citation>
    <scope>NUCLEOTIDE SEQUENCE [LARGE SCALE GENOMIC DNA]</scope>
    <source>
        <strain evidence="16">ATCC 34711 / CBS 6284 / DSM 70876 / NBRC 10599 / NRRL Y-10934 / UCD 77-7</strain>
    </source>
</reference>
<dbReference type="GO" id="GO:0046872">
    <property type="term" value="F:metal ion binding"/>
    <property type="evidence" value="ECO:0007669"/>
    <property type="project" value="UniProtKB-UniRule"/>
</dbReference>
<dbReference type="Gene3D" id="3.40.390.10">
    <property type="entry name" value="Collagenase (Catalytic Domain)"/>
    <property type="match status" value="1"/>
</dbReference>
<evidence type="ECO:0000256" key="5">
    <source>
        <dbReference type="ARBA" id="ARBA00018046"/>
    </source>
</evidence>
<evidence type="ECO:0000256" key="1">
    <source>
        <dbReference type="ARBA" id="ARBA00000436"/>
    </source>
</evidence>
<dbReference type="InParanoid" id="I2H8M7"/>
<dbReference type="Proteomes" id="UP000002866">
    <property type="component" value="Chromosome 9"/>
</dbReference>
<dbReference type="InterPro" id="IPR045090">
    <property type="entry name" value="Pept_M3A_M3B"/>
</dbReference>
<evidence type="ECO:0000256" key="13">
    <source>
        <dbReference type="RuleBase" id="RU003435"/>
    </source>
</evidence>
<dbReference type="SUPFAM" id="SSF55486">
    <property type="entry name" value="Metalloproteases ('zincins'), catalytic domain"/>
    <property type="match status" value="1"/>
</dbReference>
<evidence type="ECO:0000256" key="8">
    <source>
        <dbReference type="ARBA" id="ARBA00022801"/>
    </source>
</evidence>
<dbReference type="OrthoDB" id="17530at2759"/>
<dbReference type="AlphaFoldDB" id="I2H8M7"/>
<comment type="subcellular location">
    <subcellularLocation>
        <location evidence="2">Mitochondrion matrix</location>
    </subcellularLocation>
</comment>
<evidence type="ECO:0000256" key="2">
    <source>
        <dbReference type="ARBA" id="ARBA00004305"/>
    </source>
</evidence>
<evidence type="ECO:0000256" key="3">
    <source>
        <dbReference type="ARBA" id="ARBA00006040"/>
    </source>
</evidence>
<dbReference type="MEROPS" id="M03.006"/>
<evidence type="ECO:0000256" key="7">
    <source>
        <dbReference type="ARBA" id="ARBA00022723"/>
    </source>
</evidence>
<dbReference type="HOGENOM" id="CLU_001805_0_0_1"/>
<dbReference type="InterPro" id="IPR024077">
    <property type="entry name" value="Neurolysin/TOP_dom2"/>
</dbReference>
<evidence type="ECO:0000256" key="10">
    <source>
        <dbReference type="ARBA" id="ARBA00022946"/>
    </source>
</evidence>
<evidence type="ECO:0000256" key="6">
    <source>
        <dbReference type="ARBA" id="ARBA00022670"/>
    </source>
</evidence>